<feature type="active site" description="Proton donor" evidence="5">
    <location>
        <position position="350"/>
    </location>
</feature>
<sequence length="548" mass="58884">MTMNNKRLKFAILGCIGSTAMLCAEGISAFAATAAANAGAGPKTLACTRGEWSGMIAGTNPAPAIVPTLQTWKGGVGAFSLTSRSRIVIDNAALSPLANKFAQDLQQVTGMRLPVVRAGVVKPGDVALSLSPCGAAASTIGNEGNTFYAEQSAVLRANTLNGAFYATRTLLQMLTLDGKPAGTHSLIAKGYALDYPRYRERSIMFDVARKFATKTFLMQYMKFMSWYKLNTLHLHLNDFAKDANGNVVSSFRLKSSDPAFNGPVSDDGLYYTEQDWAELEAVANAHGITIVPEFDTPGHSQAFGKARPDLADAAGFLDPTKPGTLPYVESVFSQFLPWFKSSRIHIGGDEVSGFTPAQIVPYLNGLSAFLKQRGKTVQAWGDQNYIAGANAQLSVGLDKAVWIQRWINWGAEASLNYKQYGYDWTDSYGDWYIVAYGPSYFNPNGLSGNTVYTQWNAKPQTGSTQYPPIGGQICVWNDNGASKTYTYETDIHALLKNAIPAAGQIYWTGQQRDAAGAVVPYSAVGANVPTLGYGPGVTQLTGVLNPPA</sequence>
<keyword evidence="2 9" id="KW-0378">Hydrolase</keyword>
<name>A0A238HAS4_9BURK</name>
<evidence type="ECO:0000256" key="3">
    <source>
        <dbReference type="ARBA" id="ARBA00023295"/>
    </source>
</evidence>
<evidence type="ECO:0000256" key="1">
    <source>
        <dbReference type="ARBA" id="ARBA00006285"/>
    </source>
</evidence>
<evidence type="ECO:0000259" key="8">
    <source>
        <dbReference type="Pfam" id="PF02838"/>
    </source>
</evidence>
<evidence type="ECO:0000256" key="2">
    <source>
        <dbReference type="ARBA" id="ARBA00022801"/>
    </source>
</evidence>
<feature type="domain" description="Beta-hexosaminidase bacterial type N-terminal" evidence="8">
    <location>
        <begin position="63"/>
        <end position="178"/>
    </location>
</feature>
<dbReference type="PANTHER" id="PTHR43678">
    <property type="entry name" value="PUTATIVE (AFU_ORTHOLOGUE AFUA_2G00640)-RELATED"/>
    <property type="match status" value="1"/>
</dbReference>
<dbReference type="GO" id="GO:0004563">
    <property type="term" value="F:beta-N-acetylhexosaminidase activity"/>
    <property type="evidence" value="ECO:0007669"/>
    <property type="project" value="InterPro"/>
</dbReference>
<dbReference type="InterPro" id="IPR052764">
    <property type="entry name" value="GH20_Enzymes"/>
</dbReference>
<dbReference type="Gene3D" id="3.20.20.80">
    <property type="entry name" value="Glycosidases"/>
    <property type="match status" value="1"/>
</dbReference>
<dbReference type="EMBL" id="FXAN01000090">
    <property type="protein sequence ID" value="SMG02127.1"/>
    <property type="molecule type" value="Genomic_DNA"/>
</dbReference>
<evidence type="ECO:0000313" key="10">
    <source>
        <dbReference type="Proteomes" id="UP000198460"/>
    </source>
</evidence>
<organism evidence="9 10">
    <name type="scientific">Burkholderia singularis</name>
    <dbReference type="NCBI Taxonomy" id="1503053"/>
    <lineage>
        <taxon>Bacteria</taxon>
        <taxon>Pseudomonadati</taxon>
        <taxon>Pseudomonadota</taxon>
        <taxon>Betaproteobacteria</taxon>
        <taxon>Burkholderiales</taxon>
        <taxon>Burkholderiaceae</taxon>
        <taxon>Burkholderia</taxon>
        <taxon>pseudomallei group</taxon>
    </lineage>
</organism>
<dbReference type="SUPFAM" id="SSF55545">
    <property type="entry name" value="beta-N-acetylhexosaminidase-like domain"/>
    <property type="match status" value="1"/>
</dbReference>
<evidence type="ECO:0000256" key="6">
    <source>
        <dbReference type="SAM" id="SignalP"/>
    </source>
</evidence>
<dbReference type="Gene3D" id="3.30.379.10">
    <property type="entry name" value="Chitobiase/beta-hexosaminidase domain 2-like"/>
    <property type="match status" value="1"/>
</dbReference>
<dbReference type="InterPro" id="IPR017853">
    <property type="entry name" value="GH"/>
</dbReference>
<gene>
    <name evidence="9" type="ORF">BSIN_4892</name>
</gene>
<dbReference type="Pfam" id="PF00728">
    <property type="entry name" value="Glyco_hydro_20"/>
    <property type="match status" value="1"/>
</dbReference>
<evidence type="ECO:0000259" key="7">
    <source>
        <dbReference type="Pfam" id="PF00728"/>
    </source>
</evidence>
<feature type="signal peptide" evidence="6">
    <location>
        <begin position="1"/>
        <end position="31"/>
    </location>
</feature>
<evidence type="ECO:0000256" key="5">
    <source>
        <dbReference type="PIRSR" id="PIRSR625705-1"/>
    </source>
</evidence>
<feature type="chain" id="PRO_5012150176" description="N-acetyl-beta-glucosaminidase" evidence="6">
    <location>
        <begin position="32"/>
        <end position="548"/>
    </location>
</feature>
<dbReference type="InterPro" id="IPR025705">
    <property type="entry name" value="Beta_hexosaminidase_sua/sub"/>
</dbReference>
<proteinExistence type="inferred from homology"/>
<evidence type="ECO:0000313" key="9">
    <source>
        <dbReference type="EMBL" id="SMG02127.1"/>
    </source>
</evidence>
<dbReference type="InterPro" id="IPR015883">
    <property type="entry name" value="Glyco_hydro_20_cat"/>
</dbReference>
<dbReference type="AlphaFoldDB" id="A0A238HAS4"/>
<dbReference type="SUPFAM" id="SSF51445">
    <property type="entry name" value="(Trans)glycosidases"/>
    <property type="match status" value="1"/>
</dbReference>
<keyword evidence="3 9" id="KW-0326">Glycosidase</keyword>
<dbReference type="InterPro" id="IPR029018">
    <property type="entry name" value="Hex-like_dom2"/>
</dbReference>
<feature type="domain" description="Glycoside hydrolase family 20 catalytic" evidence="7">
    <location>
        <begin position="200"/>
        <end position="352"/>
    </location>
</feature>
<accession>A0A238HAS4</accession>
<evidence type="ECO:0000256" key="4">
    <source>
        <dbReference type="ARBA" id="ARBA00033000"/>
    </source>
</evidence>
<reference evidence="9 10" key="1">
    <citation type="submission" date="2017-04" db="EMBL/GenBank/DDBJ databases">
        <authorList>
            <person name="Afonso C.L."/>
            <person name="Miller P.J."/>
            <person name="Scott M.A."/>
            <person name="Spackman E."/>
            <person name="Goraichik I."/>
            <person name="Dimitrov K.M."/>
            <person name="Suarez D.L."/>
            <person name="Swayne D.E."/>
        </authorList>
    </citation>
    <scope>NUCLEOTIDE SEQUENCE [LARGE SCALE GENOMIC DNA]</scope>
    <source>
        <strain evidence="9">LMG 28154</strain>
    </source>
</reference>
<dbReference type="PRINTS" id="PR00738">
    <property type="entry name" value="GLHYDRLASE20"/>
</dbReference>
<keyword evidence="6" id="KW-0732">Signal</keyword>
<dbReference type="PANTHER" id="PTHR43678:SF1">
    <property type="entry name" value="BETA-N-ACETYLHEXOSAMINIDASE"/>
    <property type="match status" value="1"/>
</dbReference>
<dbReference type="GO" id="GO:0005975">
    <property type="term" value="P:carbohydrate metabolic process"/>
    <property type="evidence" value="ECO:0007669"/>
    <property type="project" value="InterPro"/>
</dbReference>
<comment type="similarity">
    <text evidence="1">Belongs to the glycosyl hydrolase 20 family.</text>
</comment>
<dbReference type="Proteomes" id="UP000198460">
    <property type="component" value="Unassembled WGS sequence"/>
</dbReference>
<protein>
    <recommendedName>
        <fullName evidence="4">N-acetyl-beta-glucosaminidase</fullName>
    </recommendedName>
</protein>
<dbReference type="Pfam" id="PF02838">
    <property type="entry name" value="Glyco_hydro_20b"/>
    <property type="match status" value="1"/>
</dbReference>
<dbReference type="InterPro" id="IPR015882">
    <property type="entry name" value="HEX_bac_N"/>
</dbReference>